<dbReference type="Pfam" id="PF13339">
    <property type="entry name" value="AATF-Che1"/>
    <property type="match status" value="1"/>
</dbReference>
<dbReference type="InterPro" id="IPR039223">
    <property type="entry name" value="AATF/Bfr2"/>
</dbReference>
<comment type="caution">
    <text evidence="5">The sequence shown here is derived from an EMBL/GenBank/DDBJ whole genome shotgun (WGS) entry which is preliminary data.</text>
</comment>
<feature type="region of interest" description="Disordered" evidence="2">
    <location>
        <begin position="304"/>
        <end position="340"/>
    </location>
</feature>
<comment type="similarity">
    <text evidence="1">Belongs to the AATF family.</text>
</comment>
<name>A0AAD5MI75_PARTN</name>
<evidence type="ECO:0000256" key="2">
    <source>
        <dbReference type="SAM" id="MobiDB-lite"/>
    </source>
</evidence>
<evidence type="ECO:0000259" key="3">
    <source>
        <dbReference type="Pfam" id="PF08164"/>
    </source>
</evidence>
<evidence type="ECO:0000313" key="5">
    <source>
        <dbReference type="EMBL" id="KAJ1358670.1"/>
    </source>
</evidence>
<dbReference type="Proteomes" id="UP001196413">
    <property type="component" value="Unassembled WGS sequence"/>
</dbReference>
<reference evidence="5" key="1">
    <citation type="submission" date="2021-06" db="EMBL/GenBank/DDBJ databases">
        <title>Parelaphostrongylus tenuis whole genome reference sequence.</title>
        <authorList>
            <person name="Garwood T.J."/>
            <person name="Larsen P.A."/>
            <person name="Fountain-Jones N.M."/>
            <person name="Garbe J.R."/>
            <person name="Macchietto M.G."/>
            <person name="Kania S.A."/>
            <person name="Gerhold R.W."/>
            <person name="Richards J.E."/>
            <person name="Wolf T.M."/>
        </authorList>
    </citation>
    <scope>NUCLEOTIDE SEQUENCE</scope>
    <source>
        <strain evidence="5">MNPRO001-30</strain>
        <tissue evidence="5">Meninges</tissue>
    </source>
</reference>
<evidence type="ECO:0008006" key="7">
    <source>
        <dbReference type="Google" id="ProtNLM"/>
    </source>
</evidence>
<feature type="region of interest" description="Disordered" evidence="2">
    <location>
        <begin position="46"/>
        <end position="70"/>
    </location>
</feature>
<feature type="domain" description="AATF leucine zipper-containing" evidence="4">
    <location>
        <begin position="219"/>
        <end position="388"/>
    </location>
</feature>
<feature type="compositionally biased region" description="Basic and acidic residues" evidence="2">
    <location>
        <begin position="139"/>
        <end position="157"/>
    </location>
</feature>
<dbReference type="EMBL" id="JAHQIW010003422">
    <property type="protein sequence ID" value="KAJ1358670.1"/>
    <property type="molecule type" value="Genomic_DNA"/>
</dbReference>
<protein>
    <recommendedName>
        <fullName evidence="7">Protein AATF</fullName>
    </recommendedName>
</protein>
<proteinExistence type="inferred from homology"/>
<accession>A0AAD5MI75</accession>
<dbReference type="Pfam" id="PF08164">
    <property type="entry name" value="TRAUB"/>
    <property type="match status" value="1"/>
</dbReference>
<feature type="compositionally biased region" description="Acidic residues" evidence="2">
    <location>
        <begin position="158"/>
        <end position="167"/>
    </location>
</feature>
<dbReference type="GO" id="GO:0006357">
    <property type="term" value="P:regulation of transcription by RNA polymerase II"/>
    <property type="evidence" value="ECO:0007669"/>
    <property type="project" value="TreeGrafter"/>
</dbReference>
<dbReference type="InterPro" id="IPR025160">
    <property type="entry name" value="AATF"/>
</dbReference>
<evidence type="ECO:0000313" key="6">
    <source>
        <dbReference type="Proteomes" id="UP001196413"/>
    </source>
</evidence>
<dbReference type="GO" id="GO:0005730">
    <property type="term" value="C:nucleolus"/>
    <property type="evidence" value="ECO:0007669"/>
    <property type="project" value="TreeGrafter"/>
</dbReference>
<feature type="compositionally biased region" description="Acidic residues" evidence="2">
    <location>
        <begin position="313"/>
        <end position="339"/>
    </location>
</feature>
<gene>
    <name evidence="5" type="ORF">KIN20_017154</name>
</gene>
<feature type="domain" description="Apoptosis-antagonizing transcription factor C-terminal" evidence="3">
    <location>
        <begin position="459"/>
        <end position="544"/>
    </location>
</feature>
<evidence type="ECO:0000259" key="4">
    <source>
        <dbReference type="Pfam" id="PF13339"/>
    </source>
</evidence>
<keyword evidence="6" id="KW-1185">Reference proteome</keyword>
<evidence type="ECO:0000256" key="1">
    <source>
        <dbReference type="ARBA" id="ARBA00008966"/>
    </source>
</evidence>
<organism evidence="5 6">
    <name type="scientific">Parelaphostrongylus tenuis</name>
    <name type="common">Meningeal worm</name>
    <dbReference type="NCBI Taxonomy" id="148309"/>
    <lineage>
        <taxon>Eukaryota</taxon>
        <taxon>Metazoa</taxon>
        <taxon>Ecdysozoa</taxon>
        <taxon>Nematoda</taxon>
        <taxon>Chromadorea</taxon>
        <taxon>Rhabditida</taxon>
        <taxon>Rhabditina</taxon>
        <taxon>Rhabditomorpha</taxon>
        <taxon>Strongyloidea</taxon>
        <taxon>Metastrongylidae</taxon>
        <taxon>Parelaphostrongylus</taxon>
    </lineage>
</organism>
<dbReference type="PANTHER" id="PTHR15565">
    <property type="entry name" value="AATF PROTEIN APOPTOSIS ANTAGONIZING TRANSCRIPTION FACTOR"/>
    <property type="match status" value="1"/>
</dbReference>
<feature type="region of interest" description="Disordered" evidence="2">
    <location>
        <begin position="114"/>
        <end position="218"/>
    </location>
</feature>
<dbReference type="InterPro" id="IPR012617">
    <property type="entry name" value="AATF_C"/>
</dbReference>
<dbReference type="PANTHER" id="PTHR15565:SF0">
    <property type="entry name" value="PROTEIN AATF"/>
    <property type="match status" value="1"/>
</dbReference>
<sequence length="545" mass="61774">MTKVPIRFPNLCRCRLTDHTSQALAMPLLEEIEELTKPVFDLPDLEDDDVDGTASSTVFRRKKPDDDGDLVKRRRKAIDLCADNSAKYGGTKVSRDDIFDDSDLVGLADRRALGEEDSSEGNGNEDAHDAALTNDLEESDQRDRGTEHDDEMRHVDEDSMIDEDEDIQGTSDSGVDDSNSDLGNSDGEDEAKDPGSPLKEKPATINTLMNSVDKDKQQRKAASVYEQTRIWEQLLYLKIKVHAALRAFNQLPRGQLAKNLIKEADDDVVSGLKQAHKNAVKLASVLLEAEHLLLRSSSFTKSVIDGGGGTTDSNDEEIDSEDEEEIHSDSNDESDEGNITDEPTVEERVVNISHQPSTNLKSLSKRLHEKEKQFVKFRDSTLLKWDDRTKFIVSGRSKHASSDFSAFEKNDIVSRIEKICADKERLLKRSRTKKSDIERIGGNMEAEEDDEIYDDDDFYQMLLKELIDKKTNNTRDPVAMTRHYIEMQKLRSKRATKKVIDHRASKDRKIKYLPIAKLVNFHPAMPELVEWSNESRNELFKSIFT</sequence>
<dbReference type="AlphaFoldDB" id="A0AAD5MI75"/>